<reference evidence="2" key="1">
    <citation type="journal article" date="2022" name="Int. J. Mol. Sci.">
        <title>Draft Genome of Tanacetum Coccineum: Genomic Comparison of Closely Related Tanacetum-Family Plants.</title>
        <authorList>
            <person name="Yamashiro T."/>
            <person name="Shiraishi A."/>
            <person name="Nakayama K."/>
            <person name="Satake H."/>
        </authorList>
    </citation>
    <scope>NUCLEOTIDE SEQUENCE</scope>
</reference>
<dbReference type="Gene3D" id="3.90.70.80">
    <property type="match status" value="1"/>
</dbReference>
<keyword evidence="3" id="KW-1185">Reference proteome</keyword>
<dbReference type="Proteomes" id="UP001151760">
    <property type="component" value="Unassembled WGS sequence"/>
</dbReference>
<gene>
    <name evidence="2" type="ORF">Tco_0749245</name>
</gene>
<evidence type="ECO:0000256" key="1">
    <source>
        <dbReference type="SAM" id="SignalP"/>
    </source>
</evidence>
<proteinExistence type="predicted"/>
<feature type="signal peptide" evidence="1">
    <location>
        <begin position="1"/>
        <end position="28"/>
    </location>
</feature>
<evidence type="ECO:0000313" key="2">
    <source>
        <dbReference type="EMBL" id="GJS82704.1"/>
    </source>
</evidence>
<comment type="caution">
    <text evidence="2">The sequence shown here is derived from an EMBL/GenBank/DDBJ whole genome shotgun (WGS) entry which is preliminary data.</text>
</comment>
<dbReference type="EMBL" id="BQNB010010845">
    <property type="protein sequence ID" value="GJS82704.1"/>
    <property type="molecule type" value="Genomic_DNA"/>
</dbReference>
<name>A0ABQ4YXV0_9ASTR</name>
<reference evidence="2" key="2">
    <citation type="submission" date="2022-01" db="EMBL/GenBank/DDBJ databases">
        <authorList>
            <person name="Yamashiro T."/>
            <person name="Shiraishi A."/>
            <person name="Satake H."/>
            <person name="Nakayama K."/>
        </authorList>
    </citation>
    <scope>NUCLEOTIDE SEQUENCE</scope>
</reference>
<protein>
    <submittedName>
        <fullName evidence="2">OTU domain-containing protein</fullName>
    </submittedName>
</protein>
<organism evidence="2 3">
    <name type="scientific">Tanacetum coccineum</name>
    <dbReference type="NCBI Taxonomy" id="301880"/>
    <lineage>
        <taxon>Eukaryota</taxon>
        <taxon>Viridiplantae</taxon>
        <taxon>Streptophyta</taxon>
        <taxon>Embryophyta</taxon>
        <taxon>Tracheophyta</taxon>
        <taxon>Spermatophyta</taxon>
        <taxon>Magnoliopsida</taxon>
        <taxon>eudicotyledons</taxon>
        <taxon>Gunneridae</taxon>
        <taxon>Pentapetalae</taxon>
        <taxon>asterids</taxon>
        <taxon>campanulids</taxon>
        <taxon>Asterales</taxon>
        <taxon>Asteraceae</taxon>
        <taxon>Asteroideae</taxon>
        <taxon>Anthemideae</taxon>
        <taxon>Anthemidinae</taxon>
        <taxon>Tanacetum</taxon>
    </lineage>
</organism>
<evidence type="ECO:0000313" key="3">
    <source>
        <dbReference type="Proteomes" id="UP001151760"/>
    </source>
</evidence>
<feature type="chain" id="PRO_5047205236" evidence="1">
    <location>
        <begin position="29"/>
        <end position="303"/>
    </location>
</feature>
<keyword evidence="1" id="KW-0732">Signal</keyword>
<sequence>MGLMGGAGGGGWCWRAGWVVAVGGGVEGGGGCEEVGWCCGWRVCWAGREEWGGGEWGVWGWRRAVVDSEGEVVGEIRGGVGCRAGAGGGCGRGGGAEGVWEVEVWGEGGGWCCVGGGGGVGGGWIGWGLPGGDGRVRLLRDGCVGGGMGGGNWVWVCGVSVGVWVGGGCLRVWTRRGVWWYGGGREVEWAAVGVGGGGGRPRSGACGLGGGLGFSGRGAVGKCGVVAGVGEVSPALRKVESFRVHKVTGDGRCMFRALVKGMDLNKSVTLSAREERENADELRMAIKEVLCDNHKESISTKKH</sequence>
<accession>A0ABQ4YXV0</accession>